<dbReference type="OrthoDB" id="5295362at2759"/>
<sequence length="349" mass="39307">MANRSPKSDYGDAMMSYDTPKFDLSRLSDPSFSSLSNSRDQELMHHFCTLTVRSMATRPDVLHIWRTVIPQSCYENDFVLHGILALSAAHKAYLLSGNRQLYLNLSDHHFNIGSETFRSQLSDEDERKKNQKPLFLFGGVVIIHILTSTLRTHNSETEAIENLVRLARAIKGFRVIIFSCLSWSAMTDLAALDSGSRPFTSKELGEMELSIRNTNLPCDILDALGDLQAFQTKDTPPGPESPYEKATLGLRDIVKTLAACGVFSEAGIVLRWLYFLDAEILADIETLQPTALLLVAHFAVIVASMEKTVWYLNGWGEAIIRQVDQLLEEDSKERSMFAWAKQQMPHIIH</sequence>
<dbReference type="InterPro" id="IPR053157">
    <property type="entry name" value="Sterol_Uptake_Regulator"/>
</dbReference>
<evidence type="ECO:0000313" key="3">
    <source>
        <dbReference type="Proteomes" id="UP000434172"/>
    </source>
</evidence>
<dbReference type="EMBL" id="WOWK01000004">
    <property type="protein sequence ID" value="KAF0331124.1"/>
    <property type="molecule type" value="Genomic_DNA"/>
</dbReference>
<organism evidence="2 3">
    <name type="scientific">Colletotrichum asianum</name>
    <dbReference type="NCBI Taxonomy" id="702518"/>
    <lineage>
        <taxon>Eukaryota</taxon>
        <taxon>Fungi</taxon>
        <taxon>Dikarya</taxon>
        <taxon>Ascomycota</taxon>
        <taxon>Pezizomycotina</taxon>
        <taxon>Sordariomycetes</taxon>
        <taxon>Hypocreomycetidae</taxon>
        <taxon>Glomerellales</taxon>
        <taxon>Glomerellaceae</taxon>
        <taxon>Colletotrichum</taxon>
        <taxon>Colletotrichum gloeosporioides species complex</taxon>
    </lineage>
</organism>
<dbReference type="InterPro" id="IPR021858">
    <property type="entry name" value="Fun_TF"/>
</dbReference>
<proteinExistence type="predicted"/>
<evidence type="ECO:0000256" key="1">
    <source>
        <dbReference type="ARBA" id="ARBA00023242"/>
    </source>
</evidence>
<dbReference type="PANTHER" id="PTHR47784">
    <property type="entry name" value="STEROL UPTAKE CONTROL PROTEIN 2"/>
    <property type="match status" value="1"/>
</dbReference>
<keyword evidence="1" id="KW-0539">Nucleus</keyword>
<dbReference type="AlphaFoldDB" id="A0A8H3WPG4"/>
<keyword evidence="3" id="KW-1185">Reference proteome</keyword>
<dbReference type="GO" id="GO:0001228">
    <property type="term" value="F:DNA-binding transcription activator activity, RNA polymerase II-specific"/>
    <property type="evidence" value="ECO:0007669"/>
    <property type="project" value="TreeGrafter"/>
</dbReference>
<gene>
    <name evidence="2" type="ORF">GQ607_001432</name>
</gene>
<dbReference type="Proteomes" id="UP000434172">
    <property type="component" value="Unassembled WGS sequence"/>
</dbReference>
<dbReference type="Pfam" id="PF11951">
    <property type="entry name" value="Fungal_trans_2"/>
    <property type="match status" value="1"/>
</dbReference>
<dbReference type="PANTHER" id="PTHR47784:SF5">
    <property type="entry name" value="STEROL UPTAKE CONTROL PROTEIN 2"/>
    <property type="match status" value="1"/>
</dbReference>
<reference evidence="2 3" key="1">
    <citation type="submission" date="2019-12" db="EMBL/GenBank/DDBJ databases">
        <title>A genome sequence resource for the geographically widespread anthracnose pathogen Colletotrichum asianum.</title>
        <authorList>
            <person name="Meng Y."/>
        </authorList>
    </citation>
    <scope>NUCLEOTIDE SEQUENCE [LARGE SCALE GENOMIC DNA]</scope>
    <source>
        <strain evidence="2 3">ICMP 18580</strain>
    </source>
</reference>
<protein>
    <submittedName>
        <fullName evidence="2">C6 zinc finger domain-containing protein</fullName>
    </submittedName>
</protein>
<name>A0A8H3WPG4_9PEZI</name>
<accession>A0A8H3WPG4</accession>
<evidence type="ECO:0000313" key="2">
    <source>
        <dbReference type="EMBL" id="KAF0331124.1"/>
    </source>
</evidence>
<comment type="caution">
    <text evidence="2">The sequence shown here is derived from an EMBL/GenBank/DDBJ whole genome shotgun (WGS) entry which is preliminary data.</text>
</comment>